<evidence type="ECO:0000313" key="2">
    <source>
        <dbReference type="Proteomes" id="UP000694565"/>
    </source>
</evidence>
<dbReference type="PANTHER" id="PTHR33504:SF2">
    <property type="entry name" value="PROTEIN MFI"/>
    <property type="match status" value="1"/>
</dbReference>
<reference evidence="1" key="1">
    <citation type="submission" date="2025-08" db="UniProtKB">
        <authorList>
            <consortium name="Ensembl"/>
        </authorList>
    </citation>
    <scope>IDENTIFICATION</scope>
</reference>
<name>A0A8C2XV53_CYCLU</name>
<sequence>VVFKYLKELISRYKQQAPRAILKAVNPREAELLDAASGVFIRFRLGGSTFPPNIYYKIFTYRPIADLCANSLKDYTPPGSGSFQRMDNNSWRLFCRKAVPMNEPKEICANKEMKFHYSRLQRQRDVDNRQKKRGIEWKKKILCFIKFVLVDSGQEAMGAIEEKGQDEVLDREVEELTAWINTLNFDEYIEEWKCLACSHPSEPHHGVCCCG</sequence>
<keyword evidence="2" id="KW-1185">Reference proteome</keyword>
<evidence type="ECO:0000313" key="1">
    <source>
        <dbReference type="Ensembl" id="ENSCLMP00005022112.1"/>
    </source>
</evidence>
<protein>
    <submittedName>
        <fullName evidence="1">Uncharacterized protein</fullName>
    </submittedName>
</protein>
<organism evidence="1 2">
    <name type="scientific">Cyclopterus lumpus</name>
    <name type="common">Lumpsucker</name>
    <dbReference type="NCBI Taxonomy" id="8103"/>
    <lineage>
        <taxon>Eukaryota</taxon>
        <taxon>Metazoa</taxon>
        <taxon>Chordata</taxon>
        <taxon>Craniata</taxon>
        <taxon>Vertebrata</taxon>
        <taxon>Euteleostomi</taxon>
        <taxon>Actinopterygii</taxon>
        <taxon>Neopterygii</taxon>
        <taxon>Teleostei</taxon>
        <taxon>Neoteleostei</taxon>
        <taxon>Acanthomorphata</taxon>
        <taxon>Eupercaria</taxon>
        <taxon>Perciformes</taxon>
        <taxon>Cottioidei</taxon>
        <taxon>Cottales</taxon>
        <taxon>Cyclopteridae</taxon>
        <taxon>Cyclopterus</taxon>
    </lineage>
</organism>
<dbReference type="Ensembl" id="ENSCLMT00005023187.1">
    <property type="protein sequence ID" value="ENSCLMP00005022112.1"/>
    <property type="gene ID" value="ENSCLMG00005010989.1"/>
</dbReference>
<dbReference type="Proteomes" id="UP000694565">
    <property type="component" value="Unplaced"/>
</dbReference>
<dbReference type="AlphaFoldDB" id="A0A8C2XV53"/>
<proteinExistence type="predicted"/>
<dbReference type="GeneTree" id="ENSGT00940000170000"/>
<accession>A0A8C2XV53</accession>
<dbReference type="PANTHER" id="PTHR33504">
    <property type="entry name" value="NADH DEHYDROGENASE (UBIQUINONE) 1 BETA SUBCOMPLEX, 4"/>
    <property type="match status" value="1"/>
</dbReference>
<reference evidence="1" key="2">
    <citation type="submission" date="2025-09" db="UniProtKB">
        <authorList>
            <consortium name="Ensembl"/>
        </authorList>
    </citation>
    <scope>IDENTIFICATION</scope>
</reference>